<dbReference type="InterPro" id="IPR032416">
    <property type="entry name" value="Peptidase_M24_C"/>
</dbReference>
<dbReference type="GO" id="GO:0046872">
    <property type="term" value="F:metal ion binding"/>
    <property type="evidence" value="ECO:0007669"/>
    <property type="project" value="UniProtKB-KW"/>
</dbReference>
<dbReference type="InterPro" id="IPR000994">
    <property type="entry name" value="Pept_M24"/>
</dbReference>
<evidence type="ECO:0000256" key="2">
    <source>
        <dbReference type="ARBA" id="ARBA00022723"/>
    </source>
</evidence>
<evidence type="ECO:0000259" key="4">
    <source>
        <dbReference type="Pfam" id="PF00557"/>
    </source>
</evidence>
<dbReference type="InterPro" id="IPR029149">
    <property type="entry name" value="Creatin/AminoP/Spt16_N"/>
</dbReference>
<dbReference type="InterPro" id="IPR050422">
    <property type="entry name" value="X-Pro_aminopeptidase_P"/>
</dbReference>
<accession>A0A1G5S1Q1</accession>
<gene>
    <name evidence="7" type="ORF">SAMN02910350_02228</name>
</gene>
<keyword evidence="2" id="KW-0479">Metal-binding</keyword>
<dbReference type="GO" id="GO:0070006">
    <property type="term" value="F:metalloaminopeptidase activity"/>
    <property type="evidence" value="ECO:0007669"/>
    <property type="project" value="InterPro"/>
</dbReference>
<dbReference type="InterPro" id="IPR033740">
    <property type="entry name" value="Pept_M24B"/>
</dbReference>
<dbReference type="SUPFAM" id="SSF53092">
    <property type="entry name" value="Creatinase/prolidase N-terminal domain"/>
    <property type="match status" value="2"/>
</dbReference>
<dbReference type="FunFam" id="3.90.230.10:FF:000009">
    <property type="entry name" value="xaa-Pro aminopeptidase 2"/>
    <property type="match status" value="1"/>
</dbReference>
<dbReference type="InterPro" id="IPR036005">
    <property type="entry name" value="Creatinase/aminopeptidase-like"/>
</dbReference>
<feature type="domain" description="Peptidase M24" evidence="4">
    <location>
        <begin position="315"/>
        <end position="527"/>
    </location>
</feature>
<feature type="domain" description="Creatinase N-terminal" evidence="5">
    <location>
        <begin position="7"/>
        <end position="145"/>
    </location>
</feature>
<comment type="similarity">
    <text evidence="1">Belongs to the peptidase M24B family.</text>
</comment>
<dbReference type="AlphaFoldDB" id="A0A1G5S1Q1"/>
<dbReference type="SUPFAM" id="SSF55920">
    <property type="entry name" value="Creatinase/aminopeptidase"/>
    <property type="match status" value="1"/>
</dbReference>
<dbReference type="Pfam" id="PF16189">
    <property type="entry name" value="Creatinase_N_2"/>
    <property type="match status" value="1"/>
</dbReference>
<dbReference type="GO" id="GO:0005737">
    <property type="term" value="C:cytoplasm"/>
    <property type="evidence" value="ECO:0007669"/>
    <property type="project" value="UniProtKB-ARBA"/>
</dbReference>
<dbReference type="Proteomes" id="UP000199428">
    <property type="component" value="Unassembled WGS sequence"/>
</dbReference>
<evidence type="ECO:0000256" key="3">
    <source>
        <dbReference type="ARBA" id="ARBA00022801"/>
    </source>
</evidence>
<dbReference type="RefSeq" id="WP_090163460.1">
    <property type="nucleotide sequence ID" value="NZ_FMWK01000013.1"/>
</dbReference>
<dbReference type="PANTHER" id="PTHR43763:SF6">
    <property type="entry name" value="XAA-PRO AMINOPEPTIDASE 1"/>
    <property type="match status" value="1"/>
</dbReference>
<dbReference type="Gene3D" id="3.40.350.10">
    <property type="entry name" value="Creatinase/prolidase N-terminal domain"/>
    <property type="match status" value="2"/>
</dbReference>
<keyword evidence="3" id="KW-0378">Hydrolase</keyword>
<dbReference type="Pfam" id="PF00557">
    <property type="entry name" value="Peptidase_M24"/>
    <property type="match status" value="1"/>
</dbReference>
<keyword evidence="7" id="KW-0645">Protease</keyword>
<organism evidence="7 8">
    <name type="scientific">Pseudobutyrivibrio xylanivorans</name>
    <dbReference type="NCBI Taxonomy" id="185007"/>
    <lineage>
        <taxon>Bacteria</taxon>
        <taxon>Bacillati</taxon>
        <taxon>Bacillota</taxon>
        <taxon>Clostridia</taxon>
        <taxon>Lachnospirales</taxon>
        <taxon>Lachnospiraceae</taxon>
        <taxon>Pseudobutyrivibrio</taxon>
    </lineage>
</organism>
<evidence type="ECO:0000259" key="5">
    <source>
        <dbReference type="Pfam" id="PF01321"/>
    </source>
</evidence>
<dbReference type="Pfam" id="PF01321">
    <property type="entry name" value="Creatinase_N"/>
    <property type="match status" value="1"/>
</dbReference>
<dbReference type="PANTHER" id="PTHR43763">
    <property type="entry name" value="XAA-PRO AMINOPEPTIDASE 1"/>
    <property type="match status" value="1"/>
</dbReference>
<sequence length="597" mass="67150">MTTNEKIAALRDLMRERGIDMYLIPTDDFHSSEYVGEHFKARSFMTGFTGSAGTAVITLKEAHLWADGRYFVQAAKQIADSEVILERIGEPGVPEVEEFIEQNFVDGGCLGFDGRCVSAKNAAKYFEIAQKKGGELATTEDLVDKIWTDRPELPKATTWLLEDQFSGETMDSKIARIREEMKKKGADAHLLTALYDIAYTLNIRGNDIANVPVFLSFLIITDDSVILFTDTTNWPAEVMGYLNDKGVKLYPYDMIYHYLQSADMADRRVLLDQSIVNYNMLKALEGSAKIIDGKNPSELMRAIKNETEIKNTKWAHVKDGVACTKAIKWIKENVGKVPMTEITASDYYEARRKEQENFVDLSFGTISAYGPNAAMMHYSAKPGSEATLKPEGFLLVDSGAHFLEGTTDITRTIALGPLTQQMKEYYTVVLRCHLRLLAANFPKGVTGANLDILSRGPVWDMGLDYRCGTGHGVGHILNVHEGPNRFHWRVLQGQNSAEIQPGMITTDEPGLYIEDGFGIRIENELLCVAGETTEYGDFRHFEAITYCPIDLDPVIPEMMTEAEKKTLNEYHKLVRETLKPYLSDEEYAWLVKETREI</sequence>
<name>A0A1G5S1Q1_PSEXY</name>
<reference evidence="7 8" key="1">
    <citation type="submission" date="2016-10" db="EMBL/GenBank/DDBJ databases">
        <authorList>
            <person name="de Groot N.N."/>
        </authorList>
    </citation>
    <scope>NUCLEOTIDE SEQUENCE [LARGE SCALE GENOMIC DNA]</scope>
    <source>
        <strain evidence="7 8">DSM 10317</strain>
    </source>
</reference>
<feature type="domain" description="Peptidase M24 C-terminal" evidence="6">
    <location>
        <begin position="538"/>
        <end position="597"/>
    </location>
</feature>
<evidence type="ECO:0000256" key="1">
    <source>
        <dbReference type="ARBA" id="ARBA00008766"/>
    </source>
</evidence>
<protein>
    <submittedName>
        <fullName evidence="7">Xaa-Pro aminopeptidase</fullName>
    </submittedName>
</protein>
<keyword evidence="7" id="KW-0031">Aminopeptidase</keyword>
<dbReference type="Pfam" id="PF16188">
    <property type="entry name" value="Peptidase_M24_C"/>
    <property type="match status" value="1"/>
</dbReference>
<dbReference type="FunFam" id="3.40.350.10:FF:000003">
    <property type="entry name" value="Xaa-pro aminopeptidase P"/>
    <property type="match status" value="1"/>
</dbReference>
<proteinExistence type="inferred from homology"/>
<dbReference type="InterPro" id="IPR000587">
    <property type="entry name" value="Creatinase_N"/>
</dbReference>
<evidence type="ECO:0000259" key="6">
    <source>
        <dbReference type="Pfam" id="PF16188"/>
    </source>
</evidence>
<dbReference type="Gene3D" id="3.90.230.10">
    <property type="entry name" value="Creatinase/methionine aminopeptidase superfamily"/>
    <property type="match status" value="1"/>
</dbReference>
<evidence type="ECO:0000313" key="7">
    <source>
        <dbReference type="EMBL" id="SCZ80315.1"/>
    </source>
</evidence>
<dbReference type="CDD" id="cd01085">
    <property type="entry name" value="APP"/>
    <property type="match status" value="1"/>
</dbReference>
<dbReference type="EMBL" id="FMWK01000013">
    <property type="protein sequence ID" value="SCZ80315.1"/>
    <property type="molecule type" value="Genomic_DNA"/>
</dbReference>
<evidence type="ECO:0000313" key="8">
    <source>
        <dbReference type="Proteomes" id="UP000199428"/>
    </source>
</evidence>